<evidence type="ECO:0000259" key="2">
    <source>
        <dbReference type="SMART" id="SM00849"/>
    </source>
</evidence>
<evidence type="ECO:0000256" key="1">
    <source>
        <dbReference type="SAM" id="MobiDB-lite"/>
    </source>
</evidence>
<feature type="region of interest" description="Disordered" evidence="1">
    <location>
        <begin position="286"/>
        <end position="352"/>
    </location>
</feature>
<reference evidence="3 4" key="1">
    <citation type="submission" date="2017-11" db="EMBL/GenBank/DDBJ databases">
        <title>Evolution of Phototrophy in the Chloroflexi Phylum Driven by Horizontal Gene Transfer.</title>
        <authorList>
            <person name="Ward L.M."/>
            <person name="Hemp J."/>
            <person name="Shih P.M."/>
            <person name="Mcglynn S.E."/>
            <person name="Fischer W."/>
        </authorList>
    </citation>
    <scope>NUCLEOTIDE SEQUENCE [LARGE SCALE GENOMIC DNA]</scope>
    <source>
        <strain evidence="3">JP3_7</strain>
    </source>
</reference>
<evidence type="ECO:0000313" key="4">
    <source>
        <dbReference type="Proteomes" id="UP000230790"/>
    </source>
</evidence>
<evidence type="ECO:0000313" key="3">
    <source>
        <dbReference type="EMBL" id="PJF48080.1"/>
    </source>
</evidence>
<feature type="compositionally biased region" description="Low complexity" evidence="1">
    <location>
        <begin position="286"/>
        <end position="304"/>
    </location>
</feature>
<name>A0A2M8QE58_9CHLR</name>
<comment type="caution">
    <text evidence="3">The sequence shown here is derived from an EMBL/GenBank/DDBJ whole genome shotgun (WGS) entry which is preliminary data.</text>
</comment>
<proteinExistence type="predicted"/>
<dbReference type="Pfam" id="PF00753">
    <property type="entry name" value="Lactamase_B"/>
    <property type="match status" value="1"/>
</dbReference>
<dbReference type="AlphaFoldDB" id="A0A2M8QE58"/>
<dbReference type="PANTHER" id="PTHR42951:SF4">
    <property type="entry name" value="ACYL-COENZYME A THIOESTERASE MBLAC2"/>
    <property type="match status" value="1"/>
</dbReference>
<dbReference type="Proteomes" id="UP000230790">
    <property type="component" value="Unassembled WGS sequence"/>
</dbReference>
<dbReference type="Gene3D" id="3.60.15.10">
    <property type="entry name" value="Ribonuclease Z/Hydroxyacylglutathione hydrolase-like"/>
    <property type="match status" value="1"/>
</dbReference>
<gene>
    <name evidence="3" type="ORF">CUN48_05435</name>
</gene>
<protein>
    <recommendedName>
        <fullName evidence="2">Metallo-beta-lactamase domain-containing protein</fullName>
    </recommendedName>
</protein>
<dbReference type="SUPFAM" id="SSF56281">
    <property type="entry name" value="Metallo-hydrolase/oxidoreductase"/>
    <property type="match status" value="1"/>
</dbReference>
<dbReference type="InterPro" id="IPR050855">
    <property type="entry name" value="NDM-1-like"/>
</dbReference>
<accession>A0A2M8QE58</accession>
<dbReference type="PANTHER" id="PTHR42951">
    <property type="entry name" value="METALLO-BETA-LACTAMASE DOMAIN-CONTAINING"/>
    <property type="match status" value="1"/>
</dbReference>
<dbReference type="InterPro" id="IPR036866">
    <property type="entry name" value="RibonucZ/Hydroxyglut_hydro"/>
</dbReference>
<sequence>MHCERASEDIYIFTSDRYAQVTASLIVSGNRGILIDTLPFPSETAQIALFVRKRCPDGVRFVIYTGHEADHVYGAFLFPKAEVIAHEMAREILIERGFTALQRAKEQSPELAPVQLRLPTFTFTTNSVTLRMPGKTLEIIHTPGHTADCVSVLLHEERILFAGDTVMALPTITHGDPDQLKKSLETIGAMPLENIVQGHGEIILRGEIRDTLRRQANYLDNLRSKVQKLIDAGGSRDDAKAITIEQCGMPRVLLGGAVVQLHLANVLATYDRLMAEQAAQTSRAASAAKAKATQKPAAAKQAKAARAKKSDDKPSAKKGTSKSKAATQKAGKPAKRKTKADAPKRGKGRGAG</sequence>
<dbReference type="InterPro" id="IPR001279">
    <property type="entry name" value="Metallo-B-lactamas"/>
</dbReference>
<feature type="compositionally biased region" description="Low complexity" evidence="1">
    <location>
        <begin position="322"/>
        <end position="331"/>
    </location>
</feature>
<dbReference type="SMART" id="SM00849">
    <property type="entry name" value="Lactamase_B"/>
    <property type="match status" value="1"/>
</dbReference>
<feature type="domain" description="Metallo-beta-lactamase" evidence="2">
    <location>
        <begin position="20"/>
        <end position="199"/>
    </location>
</feature>
<organism evidence="3 4">
    <name type="scientific">Candidatus Thermofonsia Clade 3 bacterium</name>
    <dbReference type="NCBI Taxonomy" id="2364212"/>
    <lineage>
        <taxon>Bacteria</taxon>
        <taxon>Bacillati</taxon>
        <taxon>Chloroflexota</taxon>
        <taxon>Candidatus Thermofontia</taxon>
        <taxon>Candidatus Thermofonsia Clade 3</taxon>
    </lineage>
</organism>
<dbReference type="EMBL" id="PGTN01000025">
    <property type="protein sequence ID" value="PJF48080.1"/>
    <property type="molecule type" value="Genomic_DNA"/>
</dbReference>